<proteinExistence type="predicted"/>
<organism evidence="1 2">
    <name type="scientific">Aneurinibacillus thermoaerophilus</name>
    <dbReference type="NCBI Taxonomy" id="143495"/>
    <lineage>
        <taxon>Bacteria</taxon>
        <taxon>Bacillati</taxon>
        <taxon>Bacillota</taxon>
        <taxon>Bacilli</taxon>
        <taxon>Bacillales</taxon>
        <taxon>Paenibacillaceae</taxon>
        <taxon>Aneurinibacillus group</taxon>
        <taxon>Aneurinibacillus</taxon>
    </lineage>
</organism>
<protein>
    <submittedName>
        <fullName evidence="1">Uncharacterized protein</fullName>
    </submittedName>
</protein>
<accession>A0A1G8ECB8</accession>
<evidence type="ECO:0000313" key="2">
    <source>
        <dbReference type="Proteomes" id="UP000198956"/>
    </source>
</evidence>
<dbReference type="AlphaFoldDB" id="A0A1G8ECB8"/>
<dbReference type="EMBL" id="FNDE01000042">
    <property type="protein sequence ID" value="SDH67551.1"/>
    <property type="molecule type" value="Genomic_DNA"/>
</dbReference>
<gene>
    <name evidence="1" type="ORF">SAMN04489735_104213</name>
</gene>
<reference evidence="1 2" key="1">
    <citation type="submission" date="2016-10" db="EMBL/GenBank/DDBJ databases">
        <authorList>
            <person name="de Groot N.N."/>
        </authorList>
    </citation>
    <scope>NUCLEOTIDE SEQUENCE [LARGE SCALE GENOMIC DNA]</scope>
    <source>
        <strain evidence="1 2">L 420-91</strain>
    </source>
</reference>
<evidence type="ECO:0000313" key="1">
    <source>
        <dbReference type="EMBL" id="SDH67551.1"/>
    </source>
</evidence>
<dbReference type="Proteomes" id="UP000198956">
    <property type="component" value="Unassembled WGS sequence"/>
</dbReference>
<name>A0A1G8ECB8_ANETH</name>
<sequence length="44" mass="5266">MSILIKNAIILLMTEEMPSTFTRNILISFYDDLRLMDWPEKKMC</sequence>